<feature type="compositionally biased region" description="Polar residues" evidence="11">
    <location>
        <begin position="911"/>
        <end position="924"/>
    </location>
</feature>
<dbReference type="PANTHER" id="PTHR45944:SF1">
    <property type="entry name" value="TRANSCRIPTION FACTOR HIVEP2"/>
    <property type="match status" value="1"/>
</dbReference>
<dbReference type="RefSeq" id="XP_026196708.1">
    <property type="nucleotide sequence ID" value="XM_026340923.1"/>
</dbReference>
<feature type="region of interest" description="Disordered" evidence="11">
    <location>
        <begin position="1861"/>
        <end position="1939"/>
    </location>
</feature>
<dbReference type="InParanoid" id="A0A3Q1H0G9"/>
<evidence type="ECO:0000256" key="2">
    <source>
        <dbReference type="ARBA" id="ARBA00022553"/>
    </source>
</evidence>
<feature type="compositionally biased region" description="Polar residues" evidence="11">
    <location>
        <begin position="1234"/>
        <end position="1262"/>
    </location>
</feature>
<feature type="compositionally biased region" description="Low complexity" evidence="11">
    <location>
        <begin position="2427"/>
        <end position="2439"/>
    </location>
</feature>
<dbReference type="Proteomes" id="UP000265040">
    <property type="component" value="Chromosome 24"/>
</dbReference>
<feature type="region of interest" description="Disordered" evidence="11">
    <location>
        <begin position="1542"/>
        <end position="1591"/>
    </location>
</feature>
<feature type="region of interest" description="Disordered" evidence="11">
    <location>
        <begin position="2349"/>
        <end position="2478"/>
    </location>
</feature>
<accession>A0A3Q1H0G9</accession>
<feature type="region of interest" description="Disordered" evidence="11">
    <location>
        <begin position="1952"/>
        <end position="2228"/>
    </location>
</feature>
<keyword evidence="3" id="KW-0479">Metal-binding</keyword>
<protein>
    <recommendedName>
        <fullName evidence="12">C2H2-type domain-containing protein</fullName>
    </recommendedName>
</protein>
<feature type="domain" description="C2H2-type" evidence="12">
    <location>
        <begin position="205"/>
        <end position="232"/>
    </location>
</feature>
<feature type="compositionally biased region" description="Polar residues" evidence="11">
    <location>
        <begin position="1016"/>
        <end position="1030"/>
    </location>
</feature>
<feature type="region of interest" description="Disordered" evidence="11">
    <location>
        <begin position="520"/>
        <end position="561"/>
    </location>
</feature>
<dbReference type="SUPFAM" id="SSF57667">
    <property type="entry name" value="beta-beta-alpha zinc fingers"/>
    <property type="match status" value="2"/>
</dbReference>
<dbReference type="GO" id="GO:0000981">
    <property type="term" value="F:DNA-binding transcription factor activity, RNA polymerase II-specific"/>
    <property type="evidence" value="ECO:0007669"/>
    <property type="project" value="TreeGrafter"/>
</dbReference>
<evidence type="ECO:0000313" key="14">
    <source>
        <dbReference type="Proteomes" id="UP000265040"/>
    </source>
</evidence>
<feature type="region of interest" description="Disordered" evidence="11">
    <location>
        <begin position="1468"/>
        <end position="1514"/>
    </location>
</feature>
<feature type="compositionally biased region" description="Basic and acidic residues" evidence="11">
    <location>
        <begin position="848"/>
        <end position="876"/>
    </location>
</feature>
<feature type="region of interest" description="Disordered" evidence="11">
    <location>
        <begin position="750"/>
        <end position="787"/>
    </location>
</feature>
<feature type="compositionally biased region" description="Polar residues" evidence="11">
    <location>
        <begin position="541"/>
        <end position="558"/>
    </location>
</feature>
<dbReference type="RefSeq" id="XP_026196707.1">
    <property type="nucleotide sequence ID" value="XM_026340922.1"/>
</dbReference>
<dbReference type="PROSITE" id="PS50157">
    <property type="entry name" value="ZINC_FINGER_C2H2_2"/>
    <property type="match status" value="4"/>
</dbReference>
<feature type="region of interest" description="Disordered" evidence="11">
    <location>
        <begin position="801"/>
        <end position="1034"/>
    </location>
</feature>
<dbReference type="Pfam" id="PF00096">
    <property type="entry name" value="zf-C2H2"/>
    <property type="match status" value="4"/>
</dbReference>
<feature type="region of interest" description="Disordered" evidence="11">
    <location>
        <begin position="2276"/>
        <end position="2335"/>
    </location>
</feature>
<evidence type="ECO:0000256" key="7">
    <source>
        <dbReference type="ARBA" id="ARBA00023015"/>
    </source>
</evidence>
<dbReference type="PANTHER" id="PTHR45944">
    <property type="entry name" value="SCHNURRI, ISOFORM F"/>
    <property type="match status" value="1"/>
</dbReference>
<feature type="compositionally biased region" description="Low complexity" evidence="11">
    <location>
        <begin position="805"/>
        <end position="825"/>
    </location>
</feature>
<feature type="compositionally biased region" description="Polar residues" evidence="11">
    <location>
        <begin position="1567"/>
        <end position="1579"/>
    </location>
</feature>
<keyword evidence="8" id="KW-0804">Transcription</keyword>
<dbReference type="SMART" id="SM00355">
    <property type="entry name" value="ZnF_C2H2"/>
    <property type="match status" value="4"/>
</dbReference>
<feature type="compositionally biased region" description="Polar residues" evidence="11">
    <location>
        <begin position="2202"/>
        <end position="2222"/>
    </location>
</feature>
<feature type="compositionally biased region" description="Low complexity" evidence="11">
    <location>
        <begin position="2027"/>
        <end position="2065"/>
    </location>
</feature>
<feature type="compositionally biased region" description="Basic and acidic residues" evidence="11">
    <location>
        <begin position="2349"/>
        <end position="2368"/>
    </location>
</feature>
<feature type="compositionally biased region" description="Polar residues" evidence="11">
    <location>
        <begin position="169"/>
        <end position="184"/>
    </location>
</feature>
<evidence type="ECO:0000256" key="4">
    <source>
        <dbReference type="ARBA" id="ARBA00022737"/>
    </source>
</evidence>
<feature type="compositionally biased region" description="Basic and acidic residues" evidence="11">
    <location>
        <begin position="2460"/>
        <end position="2478"/>
    </location>
</feature>
<feature type="region of interest" description="Disordered" evidence="11">
    <location>
        <begin position="80"/>
        <end position="202"/>
    </location>
</feature>
<evidence type="ECO:0000259" key="12">
    <source>
        <dbReference type="PROSITE" id="PS50157"/>
    </source>
</evidence>
<evidence type="ECO:0000313" key="13">
    <source>
        <dbReference type="Ensembl" id="ENSATEP00000000625.2"/>
    </source>
</evidence>
<evidence type="ECO:0000256" key="5">
    <source>
        <dbReference type="ARBA" id="ARBA00022771"/>
    </source>
</evidence>
<feature type="domain" description="C2H2-type" evidence="12">
    <location>
        <begin position="1822"/>
        <end position="1846"/>
    </location>
</feature>
<feature type="compositionally biased region" description="Low complexity" evidence="11">
    <location>
        <begin position="925"/>
        <end position="941"/>
    </location>
</feature>
<feature type="domain" description="C2H2-type" evidence="12">
    <location>
        <begin position="1794"/>
        <end position="1821"/>
    </location>
</feature>
<dbReference type="InterPro" id="IPR051969">
    <property type="entry name" value="Zinc-finger_DNA-bd_regulators"/>
</dbReference>
<keyword evidence="2" id="KW-0597">Phosphoprotein</keyword>
<dbReference type="Gene3D" id="3.30.160.60">
    <property type="entry name" value="Classic Zinc Finger"/>
    <property type="match status" value="4"/>
</dbReference>
<evidence type="ECO:0000256" key="10">
    <source>
        <dbReference type="PROSITE-ProRule" id="PRU00042"/>
    </source>
</evidence>
<reference evidence="13" key="2">
    <citation type="submission" date="2025-08" db="UniProtKB">
        <authorList>
            <consortium name="Ensembl"/>
        </authorList>
    </citation>
    <scope>IDENTIFICATION</scope>
</reference>
<dbReference type="RefSeq" id="XP_026196709.1">
    <property type="nucleotide sequence ID" value="XM_026340924.1"/>
</dbReference>
<feature type="compositionally biased region" description="Low complexity" evidence="11">
    <location>
        <begin position="2376"/>
        <end position="2398"/>
    </location>
</feature>
<feature type="compositionally biased region" description="Low complexity" evidence="11">
    <location>
        <begin position="2114"/>
        <end position="2126"/>
    </location>
</feature>
<reference evidence="13" key="1">
    <citation type="submission" date="2021-04" db="EMBL/GenBank/DDBJ databases">
        <authorList>
            <consortium name="Wellcome Sanger Institute Data Sharing"/>
        </authorList>
    </citation>
    <scope>NUCLEOTIDE SEQUENCE [LARGE SCALE GENOMIC DNA]</scope>
</reference>
<proteinExistence type="predicted"/>
<feature type="compositionally biased region" description="Basic and acidic residues" evidence="11">
    <location>
        <begin position="1873"/>
        <end position="1882"/>
    </location>
</feature>
<evidence type="ECO:0000256" key="3">
    <source>
        <dbReference type="ARBA" id="ARBA00022723"/>
    </source>
</evidence>
<feature type="compositionally biased region" description="Basic and acidic residues" evidence="11">
    <location>
        <begin position="1489"/>
        <end position="1500"/>
    </location>
</feature>
<dbReference type="Ensembl" id="ENSATET00000000638.3">
    <property type="protein sequence ID" value="ENSATEP00000000625.2"/>
    <property type="gene ID" value="ENSATEG00000000413.3"/>
</dbReference>
<feature type="region of interest" description="Disordered" evidence="11">
    <location>
        <begin position="276"/>
        <end position="312"/>
    </location>
</feature>
<dbReference type="InterPro" id="IPR013087">
    <property type="entry name" value="Znf_C2H2_type"/>
</dbReference>
<sequence length="2478" mass="268287">MEAHESAAAGQKCSNKEPVKEKAPLQRKWASEPSATTKRSTFADPEAKHRESLPCGASGVSAPQQKYALTGNSGKLLSGPSAVGAIGGPPSQDPQGPFAQGFPRGYSYQLGQPYPQHPQTERFLSGAKPQPGLEPHAWPFAGQLPSDDLYPVGHTHPHGAGAGRFPRQKSPSLPSSFGQYSQSGPEPGEEGYSKKEQKPKKPGKYICHYCGRACAKPSVLKKHIRSHTGERPYPCVPCGFSFKTKSNLYKHRKSHAHAIKAGLVPFSEITVARSGDMDQASPVGEAEVHSDGEQSTDTDEEGVDGSTMLTDKNSLVPQISFEADKNTGGVEPAYADSAEELPVGSMKVPILIVPKPGGVPSTGMECPPFQDIKGSHHMLASQAGGRAHSLDDSPSIRQRLALRLNEKKGQDPDSAMSQSLNLLSPHSKGSTDSGYFSRSESADQPISPPNTNVKTYEEIMFGRTWYYRPNSRARQSITVGMAGADPGSLANLKQPGAILDMGKITEDHICFRGDVGISGDPKQYPTGPCQSSTGLLEPPSDSGTLIRSNSMPTSSPPNLSVPPGIRGSHSFDEMMTSDDVFYPPGLRRLRRQAAFEHSANEAHVGDAEGYTHMSKNLASSLGMKIGERSTGVPEHISYSPYGTKASISEIATRKRRKEKSVGDEEDSPGQCDSSCSGSVEMIGDYEFKQGSLDGSRVTLTGKGSLHSAHSQSDSFDTCASMCSEDIALFPDSECRKTAGNVISVIQHTNSLSRPNSFEKSESFEQPGYQPSDKAPSSQYSEQSDTEIFEDALSPESAVLRTESMDQQLQSDSDLASLSSSSAAASPGQPYHMQPKLVRQPNIQVPEIRVTEEPDKPEKDTEAPMVKEPEKQQHVEEFQLPQRSDTLSQMPSEKLPPKKKRLRLADMEHSSGESSFESTCTSLSRSPSQESNLSHSSSFSMSFDRDEGLKSVSPTKQDESLPSGGGVRQSEFLTVPGSGHSSHHQQREMRRSSSEQAPCTLPTELPEMRSKSFDYGSLSSSRQGELYSSASAMKERRRGYLVRQASLSVYPEAIPHEPAVAEMSVKQESLEHGPWPGPTGSSHSSIDVANRTKRAGGSHQHQQLHQHLLQKSISEDSLQDEPFYGRSQQHRLQAQGSSSEGEPTGHEIMSKEVMQQYQSGPSFFSLQQPGLFWSQEAAQTPRHQLTLQAQQQLQKLHIRSPSNLPGHTPQKQQQQQPIQSLQQIHDQQHHDGKSENPSSQIYPTSFSSRTSPLSQQQQQNFGCLSSKLPLPSSTTSPMLLQQIQPVFATQNLSSQASMPGMLVPVRIQTHVPSFGSVMYTSVSQLIASHGSATQRVCSARSGGVDNSNMSPPVGVTSVSKPPAVIGGGIGGAGFNLSHFLGQTDGTVLHYPLWKGPDSLPEQHLNTGIPLSLTSGTISTTDASGSGIGGGKRMLSPASSLELFIETKHQKRVKEERMYGQIVKEMGAVELSGTDSSKTDEGQGRVQRARLKSEGSLDESERMSSSPPPSDFPVTTKISIPVRSSAPHLSDVSWAESFTPPLQIVTDRSPVSGGRDSPEELDVDDSAPEPNSSPQSMVSSNDAEDTDNSKQPNKIPVSMLVQLAANQSEGISGAVGQTLLLTDVADVQQFFQFPSLRTMSRVSWCFLNYTKPNCAQAALRSSVYSSWCVSSYNPNPLNLSTKAALALLRSKQRRNTDLMYTTAAMSPPSSGKLVSSVAWKLRFDQLKPELMPVDVTNFGRKMKGVVSWEHSKEEQVEKEVSVKQPTTEPTRIKIFEGGYKSNEDYVYVRGRGRGKYICEECGIRCKKPSMLKKHIRTHTDVRPYVCKFCNFAFKTKGNLTKHMKSKAHMKKCLELGVSMSSVEDAEADEGDVGEEGQRSSEKISRGAMAEHQFSDADDSEGGEEDGDEVDDDDDEEDDYEGDSTPKTRSRSTSPQPYGLPSLSITAVASSHSAPHLSHHSASDVLGNTNKPPLFGYFTTVPSIQITPQAPPSDPTGRERGHSEYQRGLQRTLGSRLLVPPSSSMDEDLSIPSPDLSSPSSRLSSPGLDHSGCPSPISPSSSPSARRYLSPRRDLSPRARHLSPRRDISPLRHISPKRDIGAAGGYRRDLSPRRGHLSLLSPLSRPTSPAGRDYKRDLSPRGRRGMIRPVSPRRGLHQHLHHQSQQSGARGLRPAHQTGLLGQGEFGPLRRCRTSAEMETDHRQGSPSPGEQDQGSSHGNQSSPPHQGLFSHLPLHSQLQVRSPYPMIPIGGIQMVHSIPTSVTTPLAQQGAQQAASRLVLQKSTSEESTTSEVAYSFSKRGRRAGVGGERVTESSSPHPSMKEKDGGGVRQEQEESIHTCTKAIASLCIDSEEHVERGGGAKGDDGRDGGRGPPSLSPPSVLSSDSQPPQQQRSPSISMSPPSPHPSPSPPQGPGIQHFSSLELRPLHHSIPTSPHSSSPSSPHPHSPGSDALQPPTASKPLKLERDREAGNTNRIKDVS</sequence>
<dbReference type="FunFam" id="3.30.160.60:FF:000594">
    <property type="entry name" value="Transcription factor HIVEP2"/>
    <property type="match status" value="1"/>
</dbReference>
<feature type="compositionally biased region" description="Low complexity" evidence="11">
    <location>
        <begin position="1209"/>
        <end position="1224"/>
    </location>
</feature>
<evidence type="ECO:0000256" key="9">
    <source>
        <dbReference type="ARBA" id="ARBA00023242"/>
    </source>
</evidence>
<dbReference type="GeneTree" id="ENSGT00940000156512"/>
<feature type="region of interest" description="Disordered" evidence="11">
    <location>
        <begin position="649"/>
        <end position="677"/>
    </location>
</feature>
<feature type="compositionally biased region" description="Basic and acidic residues" evidence="11">
    <location>
        <begin position="2191"/>
        <end position="2201"/>
    </location>
</feature>
<feature type="compositionally biased region" description="Polar residues" evidence="11">
    <location>
        <begin position="880"/>
        <end position="890"/>
    </location>
</feature>
<name>A0A3Q1H0G9_ANATE</name>
<dbReference type="GO" id="GO:0005634">
    <property type="term" value="C:nucleus"/>
    <property type="evidence" value="ECO:0007669"/>
    <property type="project" value="UniProtKB-SubCell"/>
</dbReference>
<feature type="compositionally biased region" description="Acidic residues" evidence="11">
    <location>
        <begin position="1861"/>
        <end position="1872"/>
    </location>
</feature>
<dbReference type="PROSITE" id="PS00028">
    <property type="entry name" value="ZINC_FINGER_C2H2_1"/>
    <property type="match status" value="3"/>
</dbReference>
<keyword evidence="14" id="KW-1185">Reference proteome</keyword>
<feature type="compositionally biased region" description="Acidic residues" evidence="11">
    <location>
        <begin position="294"/>
        <end position="303"/>
    </location>
</feature>
<evidence type="ECO:0000256" key="1">
    <source>
        <dbReference type="ARBA" id="ARBA00004123"/>
    </source>
</evidence>
<keyword evidence="9" id="KW-0539">Nucleus</keyword>
<comment type="subcellular location">
    <subcellularLocation>
        <location evidence="1">Nucleus</location>
    </subcellularLocation>
</comment>
<feature type="region of interest" description="Disordered" evidence="11">
    <location>
        <begin position="1062"/>
        <end position="1085"/>
    </location>
</feature>
<organism evidence="13 14">
    <name type="scientific">Anabas testudineus</name>
    <name type="common">Climbing perch</name>
    <name type="synonym">Anthias testudineus</name>
    <dbReference type="NCBI Taxonomy" id="64144"/>
    <lineage>
        <taxon>Eukaryota</taxon>
        <taxon>Metazoa</taxon>
        <taxon>Chordata</taxon>
        <taxon>Craniata</taxon>
        <taxon>Vertebrata</taxon>
        <taxon>Euteleostomi</taxon>
        <taxon>Actinopterygii</taxon>
        <taxon>Neopterygii</taxon>
        <taxon>Teleostei</taxon>
        <taxon>Neoteleostei</taxon>
        <taxon>Acanthomorphata</taxon>
        <taxon>Anabantaria</taxon>
        <taxon>Anabantiformes</taxon>
        <taxon>Anabantoidei</taxon>
        <taxon>Anabantidae</taxon>
        <taxon>Anabas</taxon>
    </lineage>
</organism>
<dbReference type="GeneID" id="113149086"/>
<keyword evidence="5 10" id="KW-0863">Zinc-finger</keyword>
<dbReference type="GO" id="GO:0008270">
    <property type="term" value="F:zinc ion binding"/>
    <property type="evidence" value="ECO:0007669"/>
    <property type="project" value="UniProtKB-KW"/>
</dbReference>
<dbReference type="OrthoDB" id="10042249at2759"/>
<feature type="compositionally biased region" description="Basic and acidic residues" evidence="11">
    <location>
        <begin position="2081"/>
        <end position="2109"/>
    </location>
</feature>
<dbReference type="CTD" id="562048"/>
<keyword evidence="6" id="KW-0862">Zinc</keyword>
<dbReference type="FunFam" id="3.30.160.60:FF:000033">
    <property type="entry name" value="Immunodeficiency virus type I enhancer binding protein 1"/>
    <property type="match status" value="2"/>
</dbReference>
<feature type="compositionally biased region" description="Basic and acidic residues" evidence="11">
    <location>
        <begin position="14"/>
        <end position="24"/>
    </location>
</feature>
<feature type="compositionally biased region" description="Pro residues" evidence="11">
    <location>
        <begin position="2399"/>
        <end position="2411"/>
    </location>
</feature>
<feature type="region of interest" description="Disordered" evidence="11">
    <location>
        <begin position="1198"/>
        <end position="1267"/>
    </location>
</feature>
<dbReference type="OMA" id="VSEMACP"/>
<feature type="domain" description="C2H2-type" evidence="12">
    <location>
        <begin position="233"/>
        <end position="256"/>
    </location>
</feature>
<feature type="compositionally biased region" description="Acidic residues" evidence="11">
    <location>
        <begin position="1893"/>
        <end position="1919"/>
    </location>
</feature>
<evidence type="ECO:0000256" key="11">
    <source>
        <dbReference type="SAM" id="MobiDB-lite"/>
    </source>
</evidence>
<feature type="region of interest" description="Disordered" evidence="11">
    <location>
        <begin position="407"/>
        <end position="451"/>
    </location>
</feature>
<keyword evidence="4" id="KW-0677">Repeat</keyword>
<evidence type="ECO:0000256" key="8">
    <source>
        <dbReference type="ARBA" id="ARBA00023163"/>
    </source>
</evidence>
<feature type="compositionally biased region" description="Low complexity" evidence="11">
    <location>
        <begin position="1920"/>
        <end position="1932"/>
    </location>
</feature>
<dbReference type="GO" id="GO:0000978">
    <property type="term" value="F:RNA polymerase II cis-regulatory region sequence-specific DNA binding"/>
    <property type="evidence" value="ECO:0007669"/>
    <property type="project" value="TreeGrafter"/>
</dbReference>
<dbReference type="InterPro" id="IPR036236">
    <property type="entry name" value="Znf_C2H2_sf"/>
</dbReference>
<evidence type="ECO:0000256" key="6">
    <source>
        <dbReference type="ARBA" id="ARBA00022833"/>
    </source>
</evidence>
<feature type="compositionally biased region" description="Basic and acidic residues" evidence="11">
    <location>
        <begin position="2318"/>
        <end position="2335"/>
    </location>
</feature>
<reference evidence="13" key="3">
    <citation type="submission" date="2025-09" db="UniProtKB">
        <authorList>
            <consortium name="Ensembl"/>
        </authorList>
    </citation>
    <scope>IDENTIFICATION</scope>
</reference>
<feature type="region of interest" description="Disordered" evidence="11">
    <location>
        <begin position="1"/>
        <end position="60"/>
    </location>
</feature>
<feature type="compositionally biased region" description="Polar residues" evidence="11">
    <location>
        <begin position="415"/>
        <end position="451"/>
    </location>
</feature>
<feature type="compositionally biased region" description="Basic and acidic residues" evidence="11">
    <location>
        <begin position="1993"/>
        <end position="2002"/>
    </location>
</feature>
<keyword evidence="7" id="KW-0805">Transcription regulation</keyword>